<evidence type="ECO:0000313" key="6">
    <source>
        <dbReference type="EMBL" id="KPV52437.1"/>
    </source>
</evidence>
<evidence type="ECO:0000256" key="1">
    <source>
        <dbReference type="ARBA" id="ARBA00009836"/>
    </source>
</evidence>
<evidence type="ECO:0000256" key="5">
    <source>
        <dbReference type="HAMAP-Rule" id="MF_00299"/>
    </source>
</evidence>
<keyword evidence="2 5" id="KW-0808">Transferase</keyword>
<gene>
    <name evidence="5" type="primary">kptA</name>
    <name evidence="6" type="ORF">SE17_15500</name>
</gene>
<dbReference type="NCBIfam" id="NF002014">
    <property type="entry name" value="PRK00819.1-4"/>
    <property type="match status" value="1"/>
</dbReference>
<dbReference type="PANTHER" id="PTHR12684">
    <property type="entry name" value="PUTATIVE PHOSPHOTRANSFERASE"/>
    <property type="match status" value="1"/>
</dbReference>
<reference evidence="6 7" key="1">
    <citation type="submission" date="2015-09" db="EMBL/GenBank/DDBJ databases">
        <title>Draft genome sequence of Kouleothrix aurantiaca JCM 19913.</title>
        <authorList>
            <person name="Hemp J."/>
        </authorList>
    </citation>
    <scope>NUCLEOTIDE SEQUENCE [LARGE SCALE GENOMIC DNA]</scope>
    <source>
        <strain evidence="6 7">COM-B</strain>
    </source>
</reference>
<dbReference type="Pfam" id="PF01885">
    <property type="entry name" value="PTS_2-RNA"/>
    <property type="match status" value="1"/>
</dbReference>
<comment type="function">
    <text evidence="4 5">Removes the 2'-phosphate from RNA via an intermediate in which the phosphate is ADP-ribosylated by NAD followed by a presumed transesterification to release the RNA and generate ADP-ribose 1''-2''-cyclic phosphate (APPR&gt;P). May function as an ADP-ribosylase.</text>
</comment>
<sequence length="186" mass="20664">MDRELVRFSKFMSLVLRHKPDAYGLALDAQGWASLEDLIAAANRAGLPLTRAIAEQAVAQNEKQRFAISEDGLRIRARQGHSVTVDLGLLPVEPPELLYHGTAERSLESIRAQGLLRGARQHVHLSPDAQTARTVGQRHGRPVILVVNSAAMHRAGHPFYRSENGVWLVDAVPVQYLQFPDEKRPD</sequence>
<protein>
    <recommendedName>
        <fullName evidence="5">Probable RNA 2'-phosphotransferase</fullName>
        <ecNumber evidence="5">2.7.1.-</ecNumber>
    </recommendedName>
</protein>
<dbReference type="Proteomes" id="UP000050509">
    <property type="component" value="Unassembled WGS sequence"/>
</dbReference>
<proteinExistence type="inferred from homology"/>
<accession>A0A0N8PSD7</accession>
<dbReference type="InterPro" id="IPR002745">
    <property type="entry name" value="Ptrans_KptA/Tpt1"/>
</dbReference>
<dbReference type="EC" id="2.7.1.-" evidence="5"/>
<dbReference type="InterPro" id="IPR022928">
    <property type="entry name" value="RNA_2'-PTrans_KptA"/>
</dbReference>
<dbReference type="HAMAP" id="MF_00299">
    <property type="entry name" value="KptA"/>
    <property type="match status" value="1"/>
</dbReference>
<dbReference type="PATRIC" id="fig|186479.3.peg.8949"/>
<comment type="caution">
    <text evidence="6">The sequence shown here is derived from an EMBL/GenBank/DDBJ whole genome shotgun (WGS) entry which is preliminary data.</text>
</comment>
<dbReference type="Gene3D" id="3.20.170.30">
    <property type="match status" value="1"/>
</dbReference>
<organism evidence="6 7">
    <name type="scientific">Kouleothrix aurantiaca</name>
    <dbReference type="NCBI Taxonomy" id="186479"/>
    <lineage>
        <taxon>Bacteria</taxon>
        <taxon>Bacillati</taxon>
        <taxon>Chloroflexota</taxon>
        <taxon>Chloroflexia</taxon>
        <taxon>Chloroflexales</taxon>
        <taxon>Roseiflexineae</taxon>
        <taxon>Roseiflexaceae</taxon>
        <taxon>Kouleothrix</taxon>
    </lineage>
</organism>
<keyword evidence="3 5" id="KW-0520">NAD</keyword>
<evidence type="ECO:0000313" key="7">
    <source>
        <dbReference type="Proteomes" id="UP000050509"/>
    </source>
</evidence>
<dbReference type="InterPro" id="IPR042081">
    <property type="entry name" value="RNA_2'-PTrans_C"/>
</dbReference>
<dbReference type="SUPFAM" id="SSF56399">
    <property type="entry name" value="ADP-ribosylation"/>
    <property type="match status" value="1"/>
</dbReference>
<evidence type="ECO:0000256" key="4">
    <source>
        <dbReference type="ARBA" id="ARBA00025212"/>
    </source>
</evidence>
<dbReference type="GO" id="GO:0003950">
    <property type="term" value="F:NAD+ poly-ADP-ribosyltransferase activity"/>
    <property type="evidence" value="ECO:0007669"/>
    <property type="project" value="InterPro"/>
</dbReference>
<comment type="similarity">
    <text evidence="1 5">Belongs to the KptA/TPT1 family.</text>
</comment>
<dbReference type="EMBL" id="LJCR01000544">
    <property type="protein sequence ID" value="KPV52437.1"/>
    <property type="molecule type" value="Genomic_DNA"/>
</dbReference>
<dbReference type="PANTHER" id="PTHR12684:SF2">
    <property type="entry name" value="TRNA 2'-PHOSPHOTRANSFERASE 1"/>
    <property type="match status" value="1"/>
</dbReference>
<evidence type="ECO:0000256" key="3">
    <source>
        <dbReference type="ARBA" id="ARBA00023027"/>
    </source>
</evidence>
<keyword evidence="7" id="KW-1185">Reference proteome</keyword>
<dbReference type="GO" id="GO:0000215">
    <property type="term" value="F:tRNA 2'-phosphotransferase activity"/>
    <property type="evidence" value="ECO:0007669"/>
    <property type="project" value="TreeGrafter"/>
</dbReference>
<name>A0A0N8PSD7_9CHLR</name>
<dbReference type="GO" id="GO:0006388">
    <property type="term" value="P:tRNA splicing, via endonucleolytic cleavage and ligation"/>
    <property type="evidence" value="ECO:0007669"/>
    <property type="project" value="UniProtKB-UniRule"/>
</dbReference>
<dbReference type="InterPro" id="IPR042080">
    <property type="entry name" value="RNA_2'-PTrans_N"/>
</dbReference>
<dbReference type="AlphaFoldDB" id="A0A0N8PSD7"/>
<evidence type="ECO:0000256" key="2">
    <source>
        <dbReference type="ARBA" id="ARBA00022679"/>
    </source>
</evidence>
<dbReference type="Gene3D" id="1.10.10.970">
    <property type="entry name" value="RNA 2'-phosphotransferase, Tpt1/KptA family, N-terminal domain"/>
    <property type="match status" value="1"/>
</dbReference>